<dbReference type="Proteomes" id="UP000886124">
    <property type="component" value="Unassembled WGS sequence"/>
</dbReference>
<comment type="caution">
    <text evidence="2">The sequence shown here is derived from an EMBL/GenBank/DDBJ whole genome shotgun (WGS) entry which is preliminary data.</text>
</comment>
<name>A0A7V5PPW8_CALAY</name>
<dbReference type="EMBL" id="DROD01000468">
    <property type="protein sequence ID" value="HHJ52926.1"/>
    <property type="molecule type" value="Genomic_DNA"/>
</dbReference>
<dbReference type="PANTHER" id="PTHR41775">
    <property type="entry name" value="SECRETED PROTEIN-RELATED"/>
    <property type="match status" value="1"/>
</dbReference>
<gene>
    <name evidence="2" type="ORF">ENJ89_07005</name>
</gene>
<dbReference type="SUPFAM" id="SSF50998">
    <property type="entry name" value="Quinoprotein alcohol dehydrogenase-like"/>
    <property type="match status" value="1"/>
</dbReference>
<dbReference type="InterPro" id="IPR026444">
    <property type="entry name" value="Secre_tail"/>
</dbReference>
<dbReference type="Pfam" id="PF18962">
    <property type="entry name" value="Por_Secre_tail"/>
    <property type="match status" value="1"/>
</dbReference>
<dbReference type="AlphaFoldDB" id="A0A7V5PPW8"/>
<sequence>MQKSENHRQNGFKRSSISPLSAPAIRGLLALWLLFALLPAAVFSAPDTLRICALRVEFQYDTSELTTGNGKFMVDTVTTQPYAIDPAPHDRQYFQDQILAAANYFKAVSNGKLIVTGDVFPTASKGAFQLPKPMTAYNPNTTAEAINQGIANLFLDAVNAADASQEDIDFARYDLVVVFHAGVGKDINIGYDTTPQDIPSLYLNEDFLKMTLGSGFDGIPVNNGAHKIRYGILLPETENQDGYQIALTGMFVSNIGSYLGLYDLFSPTTGQPGVARFGLMDAGLLNLNGLVPAPPCAFSRQLLGWDEPELITQPTKNIRLSRFGKGAATYPTTVRIPINEDEYYLLEYRGDSKVNIDSLYSEVYYQKNEPPTYLEILKRFYGDKIQIGSSGVLIGVDDYDWGLPGAGILIWHIDERIIREKGPQNRVNDDPDYRGVDLEEADGSQDIGHVYSILEAGFQKELGWFADFWFRNRPDYLEGFELYRNEFSDRTTPNTRSNRNQARSHITLKNFSANTSSVMSFDFERDWYEAGFPATVIQKGEQVVVAASGTLTDQNAFIFLLTNSGALYAVGAGGQGLLAADQFQLAQLGFQPHNGHLAIATRAAGFNTDLLVGVANDRLFALPVSDVVLDSALAFQIPPFALPASPVAGPVAAENTIYVACANDSVYAYEPYGNLLRRQAQAANVSDLLILPGGQTAALNPGSQYAAAIPSPAGGFQLVAYSAQKKGFTVTTANQVKVLPVDAAPVGQFALADADGNGTYDLIYNGPHLIYGYDFNGAPLSGFPLNPGLTGVDELVGAPLIADLDGDGQPDFISASAQGQIFALRADGKPVPGFPLTIGGKLSGSPAIVQLDADEPLELVAWNTDGIVSAWQLDIGAADDNLWWLSENFTPGNNALVNATLTYRPQSASLMPPERVYNYPNPNQGDFTTIRYYLNEPAAVTIRIFDAAGAPVTSFNGPGAGRAFNEIRWNVAHVASGIYLCQVEAKGNSQTVRKIIKIMVVH</sequence>
<accession>A0A7V5PPW8</accession>
<organism evidence="2">
    <name type="scientific">Caldithrix abyssi</name>
    <dbReference type="NCBI Taxonomy" id="187145"/>
    <lineage>
        <taxon>Bacteria</taxon>
        <taxon>Pseudomonadati</taxon>
        <taxon>Calditrichota</taxon>
        <taxon>Calditrichia</taxon>
        <taxon>Calditrichales</taxon>
        <taxon>Calditrichaceae</taxon>
        <taxon>Caldithrix</taxon>
    </lineage>
</organism>
<evidence type="ECO:0000259" key="1">
    <source>
        <dbReference type="Pfam" id="PF18962"/>
    </source>
</evidence>
<proteinExistence type="predicted"/>
<protein>
    <submittedName>
        <fullName evidence="2">T9SS type A sorting domain-containing protein</fullName>
    </submittedName>
</protein>
<dbReference type="InterPro" id="IPR011047">
    <property type="entry name" value="Quinoprotein_ADH-like_sf"/>
</dbReference>
<feature type="domain" description="Secretion system C-terminal sorting" evidence="1">
    <location>
        <begin position="919"/>
        <end position="996"/>
    </location>
</feature>
<dbReference type="PANTHER" id="PTHR41775:SF1">
    <property type="entry name" value="PEPTIDASE M6-LIKE DOMAIN-CONTAINING PROTEIN"/>
    <property type="match status" value="1"/>
</dbReference>
<dbReference type="Gene3D" id="2.60.40.4070">
    <property type="match status" value="1"/>
</dbReference>
<dbReference type="NCBIfam" id="TIGR04183">
    <property type="entry name" value="Por_Secre_tail"/>
    <property type="match status" value="1"/>
</dbReference>
<evidence type="ECO:0000313" key="2">
    <source>
        <dbReference type="EMBL" id="HHJ52926.1"/>
    </source>
</evidence>
<reference evidence="2" key="1">
    <citation type="journal article" date="2020" name="mSystems">
        <title>Genome- and Community-Level Interaction Insights into Carbon Utilization and Element Cycling Functions of Hydrothermarchaeota in Hydrothermal Sediment.</title>
        <authorList>
            <person name="Zhou Z."/>
            <person name="Liu Y."/>
            <person name="Xu W."/>
            <person name="Pan J."/>
            <person name="Luo Z.H."/>
            <person name="Li M."/>
        </authorList>
    </citation>
    <scope>NUCLEOTIDE SEQUENCE [LARGE SCALE GENOMIC DNA]</scope>
    <source>
        <strain evidence="2">HyVt-527</strain>
    </source>
</reference>